<sequence length="102" mass="11016">MAMEARRTGGAESGQDRTESSKKWSGGQGGDEDDGNESGRPTQMKKIRKLGGGERERSQSCGIRVGRRESGRHMNLECGGEEEYCAPTNDCDAEEETEGSGE</sequence>
<evidence type="ECO:0000256" key="1">
    <source>
        <dbReference type="SAM" id="MobiDB-lite"/>
    </source>
</evidence>
<feature type="compositionally biased region" description="Acidic residues" evidence="1">
    <location>
        <begin position="91"/>
        <end position="102"/>
    </location>
</feature>
<dbReference type="AlphaFoldDB" id="A0A811RJT2"/>
<feature type="compositionally biased region" description="Basic and acidic residues" evidence="1">
    <location>
        <begin position="66"/>
        <end position="75"/>
    </location>
</feature>
<reference evidence="2" key="1">
    <citation type="submission" date="2020-10" db="EMBL/GenBank/DDBJ databases">
        <authorList>
            <person name="Han B."/>
            <person name="Lu T."/>
            <person name="Zhao Q."/>
            <person name="Huang X."/>
            <person name="Zhao Y."/>
        </authorList>
    </citation>
    <scope>NUCLEOTIDE SEQUENCE</scope>
</reference>
<dbReference type="Proteomes" id="UP000604825">
    <property type="component" value="Unassembled WGS sequence"/>
</dbReference>
<feature type="region of interest" description="Disordered" evidence="1">
    <location>
        <begin position="1"/>
        <end position="102"/>
    </location>
</feature>
<evidence type="ECO:0000313" key="3">
    <source>
        <dbReference type="Proteomes" id="UP000604825"/>
    </source>
</evidence>
<comment type="caution">
    <text evidence="2">The sequence shown here is derived from an EMBL/GenBank/DDBJ whole genome shotgun (WGS) entry which is preliminary data.</text>
</comment>
<accession>A0A811RJT2</accession>
<gene>
    <name evidence="2" type="ORF">NCGR_LOCUS53958</name>
</gene>
<protein>
    <submittedName>
        <fullName evidence="2">Uncharacterized protein</fullName>
    </submittedName>
</protein>
<name>A0A811RJT2_9POAL</name>
<evidence type="ECO:0000313" key="2">
    <source>
        <dbReference type="EMBL" id="CAD6270666.1"/>
    </source>
</evidence>
<organism evidence="2 3">
    <name type="scientific">Miscanthus lutarioriparius</name>
    <dbReference type="NCBI Taxonomy" id="422564"/>
    <lineage>
        <taxon>Eukaryota</taxon>
        <taxon>Viridiplantae</taxon>
        <taxon>Streptophyta</taxon>
        <taxon>Embryophyta</taxon>
        <taxon>Tracheophyta</taxon>
        <taxon>Spermatophyta</taxon>
        <taxon>Magnoliopsida</taxon>
        <taxon>Liliopsida</taxon>
        <taxon>Poales</taxon>
        <taxon>Poaceae</taxon>
        <taxon>PACMAD clade</taxon>
        <taxon>Panicoideae</taxon>
        <taxon>Andropogonodae</taxon>
        <taxon>Andropogoneae</taxon>
        <taxon>Saccharinae</taxon>
        <taxon>Miscanthus</taxon>
    </lineage>
</organism>
<keyword evidence="3" id="KW-1185">Reference proteome</keyword>
<feature type="compositionally biased region" description="Basic and acidic residues" evidence="1">
    <location>
        <begin position="1"/>
        <end position="22"/>
    </location>
</feature>
<proteinExistence type="predicted"/>
<dbReference type="EMBL" id="CAJGYO010000015">
    <property type="protein sequence ID" value="CAD6270666.1"/>
    <property type="molecule type" value="Genomic_DNA"/>
</dbReference>